<dbReference type="EMBL" id="JAMQKC010000008">
    <property type="protein sequence ID" value="MDC3417401.1"/>
    <property type="molecule type" value="Genomic_DNA"/>
</dbReference>
<proteinExistence type="predicted"/>
<keyword evidence="1" id="KW-1133">Transmembrane helix</keyword>
<feature type="transmembrane region" description="Helical" evidence="1">
    <location>
        <begin position="25"/>
        <end position="49"/>
    </location>
</feature>
<sequence length="174" mass="20452">MHIILAIISIIAVWTRKDYVKWETYYPTMLFIATGNLTYNFLCASHWLWRLSPDVTWFNHSLLEISYTFIVFPGTALMFLARYPKGQGMWRITRHYLFWIGLYVGVEAILAASGSILYDYGWSLWWSALFDTIMFPVLVLHHKKPLVALLLGFLVAILLLWYFDIPVNIPIEKR</sequence>
<accession>A0A9X4AF15</accession>
<keyword evidence="1" id="KW-0472">Membrane</keyword>
<dbReference type="NCBIfam" id="NF041644">
    <property type="entry name" value="CBO0543_fam"/>
    <property type="match status" value="1"/>
</dbReference>
<evidence type="ECO:0000256" key="1">
    <source>
        <dbReference type="SAM" id="Phobius"/>
    </source>
</evidence>
<dbReference type="AlphaFoldDB" id="A0A9X4AF15"/>
<organism evidence="2 3">
    <name type="scientific">Aquibacillus salsiterrae</name>
    <dbReference type="NCBI Taxonomy" id="2950439"/>
    <lineage>
        <taxon>Bacteria</taxon>
        <taxon>Bacillati</taxon>
        <taxon>Bacillota</taxon>
        <taxon>Bacilli</taxon>
        <taxon>Bacillales</taxon>
        <taxon>Bacillaceae</taxon>
        <taxon>Aquibacillus</taxon>
    </lineage>
</organism>
<keyword evidence="1" id="KW-0812">Transmembrane</keyword>
<gene>
    <name evidence="2" type="ORF">NC799_10890</name>
</gene>
<feature type="transmembrane region" description="Helical" evidence="1">
    <location>
        <begin position="124"/>
        <end position="141"/>
    </location>
</feature>
<comment type="caution">
    <text evidence="2">The sequence shown here is derived from an EMBL/GenBank/DDBJ whole genome shotgun (WGS) entry which is preliminary data.</text>
</comment>
<protein>
    <submittedName>
        <fullName evidence="2">Uncharacterized protein</fullName>
    </submittedName>
</protein>
<feature type="transmembrane region" description="Helical" evidence="1">
    <location>
        <begin position="96"/>
        <end position="118"/>
    </location>
</feature>
<feature type="transmembrane region" description="Helical" evidence="1">
    <location>
        <begin position="146"/>
        <end position="163"/>
    </location>
</feature>
<name>A0A9X4AF15_9BACI</name>
<evidence type="ECO:0000313" key="2">
    <source>
        <dbReference type="EMBL" id="MDC3417401.1"/>
    </source>
</evidence>
<keyword evidence="3" id="KW-1185">Reference proteome</keyword>
<dbReference type="InterPro" id="IPR048147">
    <property type="entry name" value="CBO0543-like"/>
</dbReference>
<evidence type="ECO:0000313" key="3">
    <source>
        <dbReference type="Proteomes" id="UP001145069"/>
    </source>
</evidence>
<reference evidence="2" key="1">
    <citation type="submission" date="2022-06" db="EMBL/GenBank/DDBJ databases">
        <title>Aquibacillus sp. a new bacterium isolated from soil saline samples.</title>
        <authorList>
            <person name="Galisteo C."/>
            <person name="De La Haba R."/>
            <person name="Sanchez-Porro C."/>
            <person name="Ventosa A."/>
        </authorList>
    </citation>
    <scope>NUCLEOTIDE SEQUENCE</scope>
    <source>
        <strain evidence="2">3ASR75-54</strain>
    </source>
</reference>
<dbReference type="Proteomes" id="UP001145069">
    <property type="component" value="Unassembled WGS sequence"/>
</dbReference>
<dbReference type="RefSeq" id="WP_272446467.1">
    <property type="nucleotide sequence ID" value="NZ_JAMQKC010000008.1"/>
</dbReference>
<feature type="transmembrane region" description="Helical" evidence="1">
    <location>
        <begin position="65"/>
        <end position="84"/>
    </location>
</feature>